<name>A0A2G8SKN9_9APHY</name>
<accession>A0A2G8SKN9</accession>
<reference evidence="1 2" key="1">
    <citation type="journal article" date="2015" name="Sci. Rep.">
        <title>Chromosome-level genome map provides insights into diverse defense mechanisms in the medicinal fungus Ganoderma sinense.</title>
        <authorList>
            <person name="Zhu Y."/>
            <person name="Xu J."/>
            <person name="Sun C."/>
            <person name="Zhou S."/>
            <person name="Xu H."/>
            <person name="Nelson D.R."/>
            <person name="Qian J."/>
            <person name="Song J."/>
            <person name="Luo H."/>
            <person name="Xiang L."/>
            <person name="Li Y."/>
            <person name="Xu Z."/>
            <person name="Ji A."/>
            <person name="Wang L."/>
            <person name="Lu S."/>
            <person name="Hayward A."/>
            <person name="Sun W."/>
            <person name="Li X."/>
            <person name="Schwartz D.C."/>
            <person name="Wang Y."/>
            <person name="Chen S."/>
        </authorList>
    </citation>
    <scope>NUCLEOTIDE SEQUENCE [LARGE SCALE GENOMIC DNA]</scope>
    <source>
        <strain evidence="1 2">ZZ0214-1</strain>
    </source>
</reference>
<comment type="caution">
    <text evidence="1">The sequence shown here is derived from an EMBL/GenBank/DDBJ whole genome shotgun (WGS) entry which is preliminary data.</text>
</comment>
<organism evidence="1 2">
    <name type="scientific">Ganoderma sinense ZZ0214-1</name>
    <dbReference type="NCBI Taxonomy" id="1077348"/>
    <lineage>
        <taxon>Eukaryota</taxon>
        <taxon>Fungi</taxon>
        <taxon>Dikarya</taxon>
        <taxon>Basidiomycota</taxon>
        <taxon>Agaricomycotina</taxon>
        <taxon>Agaricomycetes</taxon>
        <taxon>Polyporales</taxon>
        <taxon>Polyporaceae</taxon>
        <taxon>Ganoderma</taxon>
    </lineage>
</organism>
<evidence type="ECO:0000313" key="1">
    <source>
        <dbReference type="EMBL" id="PIL34322.1"/>
    </source>
</evidence>
<dbReference type="Proteomes" id="UP000230002">
    <property type="component" value="Unassembled WGS sequence"/>
</dbReference>
<evidence type="ECO:0000313" key="2">
    <source>
        <dbReference type="Proteomes" id="UP000230002"/>
    </source>
</evidence>
<protein>
    <submittedName>
        <fullName evidence="1">Uncharacterized protein</fullName>
    </submittedName>
</protein>
<proteinExistence type="predicted"/>
<keyword evidence="2" id="KW-1185">Reference proteome</keyword>
<dbReference type="AlphaFoldDB" id="A0A2G8SKN9"/>
<gene>
    <name evidence="1" type="ORF">GSI_03097</name>
</gene>
<dbReference type="EMBL" id="AYKW01000005">
    <property type="protein sequence ID" value="PIL34322.1"/>
    <property type="molecule type" value="Genomic_DNA"/>
</dbReference>
<sequence length="167" mass="18825">MPAYILPSTADVFLTCTTQTEPPVFTPCMAENVDCLRYSIRVRNAGADLTIPLPLSRLQPTDGPLIRLLLAFLHSRAFHRFRVSSTAHITIQTILGALWAFWSDIHGIKPTAYKEFCERLRALMPLTEPEAEDMTDRLQDFIAWVEVKVGVTELKFKTLFSNSTAVV</sequence>